<protein>
    <recommendedName>
        <fullName evidence="10">Glucanase</fullName>
        <ecNumber evidence="10">3.2.1.-</ecNumber>
    </recommendedName>
</protein>
<sequence length="543" mass="57439">MLILPTWPPPGFNPAARYGSWTVHQPSTRSPLMTISPGSRAVLSFAGVAAIVASTLVHTSWAAADESASSGQRCQSMTSPVYESTNPTSDATLLTTSSNESEQAKAKYGFTNSLGTPFSASTSAADGLVAVHRLYNNASHDFLWTKSTTEVTSATTKYGYVDQGVDFYASVSGGSCLTAVDRYVKNGVRQYASTPAQRQALANNGWTYESIAFYAATNTSTAGDSTTEPAAPPVDSTGQPSSGPYEWPAYLNKSTQAWNAYTNETNTTNKGLIYQIASTPTSIWLGGRSDDQARVDKIMDEAAAAHQTPQFVLYAIPNRDCGSYSAGGLSTVSQYENWIDEVRKGIAGRKAVIIVEPDAIGMGCLSSSQQADRYTMLKYAMTTLSSANTWTYLHAGSSGLGASDVAAVLKKAGIADARGFAVNVSSFDSTANEIAYGNSIIKALGLKTHFVIDTSRNGLGRYSGDNGGAPGWCNPPGRALGERPTTDTADPNVDAYLWIKAPGDSDGSCHSGDPASGQWFSSYALGLSQRALDNKIISRRSLP</sequence>
<dbReference type="PANTHER" id="PTHR34876">
    <property type="match status" value="1"/>
</dbReference>
<evidence type="ECO:0000259" key="12">
    <source>
        <dbReference type="Pfam" id="PF18885"/>
    </source>
</evidence>
<dbReference type="Pfam" id="PF01341">
    <property type="entry name" value="Glyco_hydro_6"/>
    <property type="match status" value="1"/>
</dbReference>
<organism evidence="13 14">
    <name type="scientific">Microlunatus elymi</name>
    <dbReference type="NCBI Taxonomy" id="2596828"/>
    <lineage>
        <taxon>Bacteria</taxon>
        <taxon>Bacillati</taxon>
        <taxon>Actinomycetota</taxon>
        <taxon>Actinomycetes</taxon>
        <taxon>Propionibacteriales</taxon>
        <taxon>Propionibacteriaceae</taxon>
        <taxon>Microlunatus</taxon>
    </lineage>
</organism>
<keyword evidence="1" id="KW-0732">Signal</keyword>
<comment type="similarity">
    <text evidence="10">Belongs to the glycosyl hydrolase family 6.</text>
</comment>
<dbReference type="Proteomes" id="UP000319263">
    <property type="component" value="Chromosome"/>
</dbReference>
<evidence type="ECO:0000313" key="13">
    <source>
        <dbReference type="EMBL" id="QDP95170.1"/>
    </source>
</evidence>
<dbReference type="KEGG" id="mik:FOE78_03900"/>
<dbReference type="PROSITE" id="PS00655">
    <property type="entry name" value="GLYCOSYL_HYDROL_F6_1"/>
    <property type="match status" value="1"/>
</dbReference>
<evidence type="ECO:0000256" key="5">
    <source>
        <dbReference type="ARBA" id="ARBA00023277"/>
    </source>
</evidence>
<evidence type="ECO:0000256" key="8">
    <source>
        <dbReference type="PROSITE-ProRule" id="PRU10056"/>
    </source>
</evidence>
<evidence type="ECO:0000256" key="2">
    <source>
        <dbReference type="ARBA" id="ARBA00022801"/>
    </source>
</evidence>
<evidence type="ECO:0000256" key="11">
    <source>
        <dbReference type="SAM" id="MobiDB-lite"/>
    </source>
</evidence>
<proteinExistence type="inferred from homology"/>
<dbReference type="GO" id="GO:0004553">
    <property type="term" value="F:hydrolase activity, hydrolyzing O-glycosyl compounds"/>
    <property type="evidence" value="ECO:0007669"/>
    <property type="project" value="InterPro"/>
</dbReference>
<evidence type="ECO:0000256" key="1">
    <source>
        <dbReference type="ARBA" id="ARBA00022729"/>
    </source>
</evidence>
<dbReference type="PANTHER" id="PTHR34876:SF4">
    <property type="entry name" value="1,4-BETA-D-GLUCAN CELLOBIOHYDROLASE C-RELATED"/>
    <property type="match status" value="1"/>
</dbReference>
<keyword evidence="5 10" id="KW-0119">Carbohydrate metabolism</keyword>
<evidence type="ECO:0000256" key="3">
    <source>
        <dbReference type="ARBA" id="ARBA00023001"/>
    </source>
</evidence>
<evidence type="ECO:0000256" key="10">
    <source>
        <dbReference type="RuleBase" id="RU361186"/>
    </source>
</evidence>
<evidence type="ECO:0000256" key="9">
    <source>
        <dbReference type="PROSITE-ProRule" id="PRU10057"/>
    </source>
</evidence>
<dbReference type="InterPro" id="IPR001524">
    <property type="entry name" value="Glyco_hydro_6_CS"/>
</dbReference>
<keyword evidence="4" id="KW-1015">Disulfide bond</keyword>
<feature type="active site" evidence="8">
    <location>
        <position position="320"/>
    </location>
</feature>
<keyword evidence="6 10" id="KW-0326">Glycosidase</keyword>
<evidence type="ECO:0000256" key="6">
    <source>
        <dbReference type="ARBA" id="ARBA00023295"/>
    </source>
</evidence>
<evidence type="ECO:0000313" key="14">
    <source>
        <dbReference type="Proteomes" id="UP000319263"/>
    </source>
</evidence>
<dbReference type="GO" id="GO:0030245">
    <property type="term" value="P:cellulose catabolic process"/>
    <property type="evidence" value="ECO:0007669"/>
    <property type="project" value="UniProtKB-KW"/>
</dbReference>
<keyword evidence="2 10" id="KW-0378">Hydrolase</keyword>
<dbReference type="SUPFAM" id="SSF51989">
    <property type="entry name" value="Glycosyl hydrolases family 6, cellulases"/>
    <property type="match status" value="1"/>
</dbReference>
<evidence type="ECO:0000256" key="7">
    <source>
        <dbReference type="ARBA" id="ARBA00023326"/>
    </source>
</evidence>
<reference evidence="13 14" key="1">
    <citation type="submission" date="2019-07" db="EMBL/GenBank/DDBJ databases">
        <title>Microlunatus dokdonensis sp. nov. isolated from the rhizospheric soil of the wild plant Elymus tsukushiensis.</title>
        <authorList>
            <person name="Ghim S.-Y."/>
            <person name="Hwang Y.-J."/>
            <person name="Son J.-S."/>
            <person name="Shin J.-H."/>
        </authorList>
    </citation>
    <scope>NUCLEOTIDE SEQUENCE [LARGE SCALE GENOMIC DNA]</scope>
    <source>
        <strain evidence="13 14">KUDC0627</strain>
    </source>
</reference>
<gene>
    <name evidence="13" type="ORF">FOE78_03900</name>
</gene>
<dbReference type="InterPro" id="IPR016288">
    <property type="entry name" value="Beta_cellobiohydrolase"/>
</dbReference>
<keyword evidence="3 10" id="KW-0136">Cellulose degradation</keyword>
<dbReference type="InterPro" id="IPR043708">
    <property type="entry name" value="DUF5648"/>
</dbReference>
<dbReference type="EC" id="3.2.1.-" evidence="10"/>
<dbReference type="EMBL" id="CP041692">
    <property type="protein sequence ID" value="QDP95170.1"/>
    <property type="molecule type" value="Genomic_DNA"/>
</dbReference>
<feature type="active site" description="Proton donor" evidence="9">
    <location>
        <position position="358"/>
    </location>
</feature>
<feature type="region of interest" description="Disordered" evidence="11">
    <location>
        <begin position="221"/>
        <end position="243"/>
    </location>
</feature>
<feature type="domain" description="DUF5648" evidence="12">
    <location>
        <begin position="80"/>
        <end position="215"/>
    </location>
</feature>
<dbReference type="PROSITE" id="PS00656">
    <property type="entry name" value="GLYCOSYL_HYDROL_F6_2"/>
    <property type="match status" value="1"/>
</dbReference>
<dbReference type="Pfam" id="PF18885">
    <property type="entry name" value="DUF5648"/>
    <property type="match status" value="1"/>
</dbReference>
<dbReference type="Gene3D" id="3.20.20.40">
    <property type="entry name" value="1, 4-beta cellobiohydrolase"/>
    <property type="match status" value="1"/>
</dbReference>
<keyword evidence="7 10" id="KW-0624">Polysaccharide degradation</keyword>
<dbReference type="AlphaFoldDB" id="A0A516PVI3"/>
<dbReference type="InterPro" id="IPR036434">
    <property type="entry name" value="Beta_cellobiohydrolase_sf"/>
</dbReference>
<accession>A0A516PVI3</accession>
<dbReference type="OrthoDB" id="3730569at2"/>
<evidence type="ECO:0000256" key="4">
    <source>
        <dbReference type="ARBA" id="ARBA00023157"/>
    </source>
</evidence>
<name>A0A516PVI3_9ACTN</name>
<feature type="region of interest" description="Disordered" evidence="11">
    <location>
        <begin position="68"/>
        <end position="91"/>
    </location>
</feature>
<dbReference type="PRINTS" id="PR00733">
    <property type="entry name" value="GLHYDRLASE6"/>
</dbReference>
<keyword evidence="14" id="KW-1185">Reference proteome</keyword>